<dbReference type="EMBL" id="JARQWQ010000064">
    <property type="protein sequence ID" value="KAK2555202.1"/>
    <property type="molecule type" value="Genomic_DNA"/>
</dbReference>
<feature type="region of interest" description="Disordered" evidence="1">
    <location>
        <begin position="325"/>
        <end position="350"/>
    </location>
</feature>
<dbReference type="PANTHER" id="PTHR21446:SF6">
    <property type="entry name" value="MITOCHONDRIAL ANTIVIRAL-SIGNALING PROTEIN"/>
    <property type="match status" value="1"/>
</dbReference>
<protein>
    <submittedName>
        <fullName evidence="2">Uncharacterized protein</fullName>
    </submittedName>
</protein>
<reference evidence="2" key="2">
    <citation type="journal article" date="2023" name="Science">
        <title>Genomic signatures of disease resistance in endangered staghorn corals.</title>
        <authorList>
            <person name="Vollmer S.V."/>
            <person name="Selwyn J.D."/>
            <person name="Despard B.A."/>
            <person name="Roesel C.L."/>
        </authorList>
    </citation>
    <scope>NUCLEOTIDE SEQUENCE</scope>
    <source>
        <strain evidence="2">K2</strain>
    </source>
</reference>
<feature type="compositionally biased region" description="Basic and acidic residues" evidence="1">
    <location>
        <begin position="197"/>
        <end position="206"/>
    </location>
</feature>
<proteinExistence type="predicted"/>
<feature type="compositionally biased region" description="Low complexity" evidence="1">
    <location>
        <begin position="325"/>
        <end position="334"/>
    </location>
</feature>
<dbReference type="Proteomes" id="UP001249851">
    <property type="component" value="Unassembled WGS sequence"/>
</dbReference>
<comment type="caution">
    <text evidence="2">The sequence shown here is derived from an EMBL/GenBank/DDBJ whole genome shotgun (WGS) entry which is preliminary data.</text>
</comment>
<name>A0AAD9Q5M1_ACRCE</name>
<gene>
    <name evidence="2" type="ORF">P5673_023180</name>
</gene>
<evidence type="ECO:0000313" key="3">
    <source>
        <dbReference type="Proteomes" id="UP001249851"/>
    </source>
</evidence>
<reference evidence="2" key="1">
    <citation type="journal article" date="2023" name="G3 (Bethesda)">
        <title>Whole genome assembly and annotation of the endangered Caribbean coral Acropora cervicornis.</title>
        <authorList>
            <person name="Selwyn J.D."/>
            <person name="Vollmer S.V."/>
        </authorList>
    </citation>
    <scope>NUCLEOTIDE SEQUENCE</scope>
    <source>
        <strain evidence="2">K2</strain>
    </source>
</reference>
<dbReference type="InterPro" id="IPR052787">
    <property type="entry name" value="MAVS"/>
</dbReference>
<dbReference type="PANTHER" id="PTHR21446">
    <property type="entry name" value="DUF3504 DOMAIN-CONTAINING PROTEIN"/>
    <property type="match status" value="1"/>
</dbReference>
<evidence type="ECO:0000256" key="1">
    <source>
        <dbReference type="SAM" id="MobiDB-lite"/>
    </source>
</evidence>
<dbReference type="AlphaFoldDB" id="A0AAD9Q5M1"/>
<sequence length="386" mass="42439">MVSRFASISEKEILPVNEEAVPKNTKMATKFGVTVFSGETEHFTIKNRSPAIWAALDRHLRNPPLNKPFSIMGDPLFTEANKTLSNYLKTLSKRGDIAPTAHKQALTKQVVGKLYGEGELVEFDTLNPGKLQQTAWFFISLFLGKRGRENQHTMKKTMLALRKTPAGEEYFEVSNERGAVLATKNHQGGLDDPDDESNGKNFERPGSKRCPVKPISKYLSHLNPESSNLFQRPRSPCKSFNPAKDEVWATTVTVLSAANYESRHIKAITGHQSEASIESYSNTPTFHQFNAMSNAIIADFVDSGCSSADPSASLVAESTGIKAASSSIHSTSASPDESNDRKSVEIQQSQKKSQHLVYGLIPGGTFHRCTFNFTVNLPGSSSQQNI</sequence>
<keyword evidence="3" id="KW-1185">Reference proteome</keyword>
<accession>A0AAD9Q5M1</accession>
<evidence type="ECO:0000313" key="2">
    <source>
        <dbReference type="EMBL" id="KAK2555202.1"/>
    </source>
</evidence>
<organism evidence="2 3">
    <name type="scientific">Acropora cervicornis</name>
    <name type="common">Staghorn coral</name>
    <dbReference type="NCBI Taxonomy" id="6130"/>
    <lineage>
        <taxon>Eukaryota</taxon>
        <taxon>Metazoa</taxon>
        <taxon>Cnidaria</taxon>
        <taxon>Anthozoa</taxon>
        <taxon>Hexacorallia</taxon>
        <taxon>Scleractinia</taxon>
        <taxon>Astrocoeniina</taxon>
        <taxon>Acroporidae</taxon>
        <taxon>Acropora</taxon>
    </lineage>
</organism>
<feature type="region of interest" description="Disordered" evidence="1">
    <location>
        <begin position="185"/>
        <end position="209"/>
    </location>
</feature>